<reference evidence="3" key="1">
    <citation type="journal article" date="2015" name="Proc. Natl. Acad. Sci. U.S.A.">
        <title>Genome sequencing of adzuki bean (Vigna angularis) provides insight into high starch and low fat accumulation and domestication.</title>
        <authorList>
            <person name="Yang K."/>
            <person name="Tian Z."/>
            <person name="Chen C."/>
            <person name="Luo L."/>
            <person name="Zhao B."/>
            <person name="Wang Z."/>
            <person name="Yu L."/>
            <person name="Li Y."/>
            <person name="Sun Y."/>
            <person name="Li W."/>
            <person name="Chen Y."/>
            <person name="Li Y."/>
            <person name="Zhang Y."/>
            <person name="Ai D."/>
            <person name="Zhao J."/>
            <person name="Shang C."/>
            <person name="Ma Y."/>
            <person name="Wu B."/>
            <person name="Wang M."/>
            <person name="Gao L."/>
            <person name="Sun D."/>
            <person name="Zhang P."/>
            <person name="Guo F."/>
            <person name="Wang W."/>
            <person name="Li Y."/>
            <person name="Wang J."/>
            <person name="Varshney R.K."/>
            <person name="Wang J."/>
            <person name="Ling H.Q."/>
            <person name="Wan P."/>
        </authorList>
    </citation>
    <scope>NUCLEOTIDE SEQUENCE</scope>
    <source>
        <strain evidence="3">cv. Jingnong 6</strain>
    </source>
</reference>
<organism evidence="2 3">
    <name type="scientific">Phaseolus angularis</name>
    <name type="common">Azuki bean</name>
    <name type="synonym">Vigna angularis</name>
    <dbReference type="NCBI Taxonomy" id="3914"/>
    <lineage>
        <taxon>Eukaryota</taxon>
        <taxon>Viridiplantae</taxon>
        <taxon>Streptophyta</taxon>
        <taxon>Embryophyta</taxon>
        <taxon>Tracheophyta</taxon>
        <taxon>Spermatophyta</taxon>
        <taxon>Magnoliopsida</taxon>
        <taxon>eudicotyledons</taxon>
        <taxon>Gunneridae</taxon>
        <taxon>Pentapetalae</taxon>
        <taxon>rosids</taxon>
        <taxon>fabids</taxon>
        <taxon>Fabales</taxon>
        <taxon>Fabaceae</taxon>
        <taxon>Papilionoideae</taxon>
        <taxon>50 kb inversion clade</taxon>
        <taxon>NPAAA clade</taxon>
        <taxon>indigoferoid/millettioid clade</taxon>
        <taxon>Phaseoleae</taxon>
        <taxon>Vigna</taxon>
    </lineage>
</organism>
<dbReference type="Gramene" id="KOM57308">
    <property type="protein sequence ID" value="KOM57308"/>
    <property type="gene ID" value="LR48_Vigan11g034100"/>
</dbReference>
<dbReference type="Pfam" id="PF04195">
    <property type="entry name" value="Transposase_28"/>
    <property type="match status" value="1"/>
</dbReference>
<proteinExistence type="predicted"/>
<accession>A0A0L9VQS9</accession>
<dbReference type="PANTHER" id="PTHR31099:SF49">
    <property type="entry name" value="MYOSIN HEAVY CHAIN-LIKE PROTEIN"/>
    <property type="match status" value="1"/>
</dbReference>
<dbReference type="Proteomes" id="UP000053144">
    <property type="component" value="Chromosome 11"/>
</dbReference>
<dbReference type="AlphaFoldDB" id="A0A0L9VQS9"/>
<evidence type="ECO:0000313" key="3">
    <source>
        <dbReference type="Proteomes" id="UP000053144"/>
    </source>
</evidence>
<protein>
    <recommendedName>
        <fullName evidence="1">Transposase (putative) gypsy type domain-containing protein</fullName>
    </recommendedName>
</protein>
<evidence type="ECO:0000259" key="1">
    <source>
        <dbReference type="Pfam" id="PF04195"/>
    </source>
</evidence>
<evidence type="ECO:0000313" key="2">
    <source>
        <dbReference type="EMBL" id="KOM57308.1"/>
    </source>
</evidence>
<dbReference type="PANTHER" id="PTHR31099">
    <property type="entry name" value="OS06G0165300 PROTEIN"/>
    <property type="match status" value="1"/>
</dbReference>
<dbReference type="InterPro" id="IPR007321">
    <property type="entry name" value="Transposase_28"/>
</dbReference>
<feature type="domain" description="Transposase (putative) gypsy type" evidence="1">
    <location>
        <begin position="155"/>
        <end position="211"/>
    </location>
</feature>
<name>A0A0L9VQS9_PHAAN</name>
<dbReference type="EMBL" id="CM003381">
    <property type="protein sequence ID" value="KOM57308.1"/>
    <property type="molecule type" value="Genomic_DNA"/>
</dbReference>
<sequence>MGQRAGTTVVRSTVMGLPPLVLCRRPFLRGPTGKADRNQVPVFMATRGHKWSLTLPSYRGVDVDSERSEPEGGWPVIRGYRWASHDVGLYVSDYKTKEELQWWADRSFVVRDEYDACLIRLGVSHPNEGVFHGKGSSIEDFFFVYTYLFNQLFVRAPFTSFQSARLRELNVAPSQLHPNGLAYIQAFVVVCSALGITRSMSVFLHYFHVRPLAKKGWVSLTTVQDCCLFRPYSESFKNFKKRYFKILIEEASRSEFYDEGDVPLFPFHWTRDPRKINATPVGIMTHVEVETVRMINDLP</sequence>
<gene>
    <name evidence="2" type="ORF">LR48_Vigan11g034100</name>
</gene>